<dbReference type="EMBL" id="LN907827">
    <property type="protein sequence ID" value="CUU23602.1"/>
    <property type="molecule type" value="Genomic_DNA"/>
</dbReference>
<dbReference type="Gene3D" id="3.40.1490.10">
    <property type="entry name" value="Bit1"/>
    <property type="match status" value="1"/>
</dbReference>
<reference evidence="2" key="1">
    <citation type="submission" date="2015-11" db="EMBL/GenBank/DDBJ databases">
        <authorList>
            <person name="Blom J."/>
        </authorList>
    </citation>
    <scope>NUCLEOTIDE SEQUENCE [LARGE SCALE GENOMIC DNA]</scope>
</reference>
<accession>A0A0U5GL86</accession>
<dbReference type="InterPro" id="IPR018988">
    <property type="entry name" value="DUF2000"/>
</dbReference>
<dbReference type="SUPFAM" id="SSF102462">
    <property type="entry name" value="Peptidyl-tRNA hydrolase II"/>
    <property type="match status" value="1"/>
</dbReference>
<dbReference type="OrthoDB" id="9095096at2"/>
<sequence>MEDRCVIILNHTLPSGKAANAAAVMALTLGQRYPHFVGEPLCDAQGRAFPGLITSGVPVLAASDEQLAALYARCEEQQLDRILFPAAGQQTTDYAALTAVVSETEATRWPLCGMAVVAEKKALRKLTAALTLFA</sequence>
<dbReference type="Pfam" id="PF09391">
    <property type="entry name" value="DUF2000"/>
    <property type="match status" value="1"/>
</dbReference>
<name>A0A0U5GL86_9GAMM</name>
<dbReference type="GeneID" id="84613597"/>
<proteinExistence type="predicted"/>
<dbReference type="Proteomes" id="UP000059419">
    <property type="component" value="Chromosome 1"/>
</dbReference>
<keyword evidence="2" id="KW-1185">Reference proteome</keyword>
<dbReference type="STRING" id="1619313.EM595_1368"/>
<dbReference type="RefSeq" id="WP_067429425.1">
    <property type="nucleotide sequence ID" value="NZ_CP072598.1"/>
</dbReference>
<organism evidence="1 2">
    <name type="scientific">Duffyella gerundensis</name>
    <dbReference type="NCBI Taxonomy" id="1619313"/>
    <lineage>
        <taxon>Bacteria</taxon>
        <taxon>Pseudomonadati</taxon>
        <taxon>Pseudomonadota</taxon>
        <taxon>Gammaproteobacteria</taxon>
        <taxon>Enterobacterales</taxon>
        <taxon>Erwiniaceae</taxon>
        <taxon>Duffyella</taxon>
    </lineage>
</organism>
<dbReference type="InterPro" id="IPR023476">
    <property type="entry name" value="Pep_tRNA_hydro_II_dom_sf"/>
</dbReference>
<dbReference type="KEGG" id="ege:EM595_1368"/>
<dbReference type="InterPro" id="IPR017021">
    <property type="entry name" value="UCP033763"/>
</dbReference>
<dbReference type="AlphaFoldDB" id="A0A0U5GL86"/>
<protein>
    <recommendedName>
        <fullName evidence="3">DUF2000 domain-containing protein</fullName>
    </recommendedName>
</protein>
<dbReference type="PIRSF" id="PIRSF033736">
    <property type="entry name" value="UCP033763"/>
    <property type="match status" value="1"/>
</dbReference>
<evidence type="ECO:0008006" key="3">
    <source>
        <dbReference type="Google" id="ProtNLM"/>
    </source>
</evidence>
<evidence type="ECO:0000313" key="1">
    <source>
        <dbReference type="EMBL" id="CUU23602.1"/>
    </source>
</evidence>
<evidence type="ECO:0000313" key="2">
    <source>
        <dbReference type="Proteomes" id="UP000059419"/>
    </source>
</evidence>
<dbReference type="PATRIC" id="fig|1619313.3.peg.1416"/>
<gene>
    <name evidence="1" type="ORF">EM595_1368</name>
</gene>